<reference evidence="3" key="1">
    <citation type="journal article" date="2019" name="Int. J. Syst. Evol. Microbiol.">
        <title>The Global Catalogue of Microorganisms (GCM) 10K type strain sequencing project: providing services to taxonomists for standard genome sequencing and annotation.</title>
        <authorList>
            <consortium name="The Broad Institute Genomics Platform"/>
            <consortium name="The Broad Institute Genome Sequencing Center for Infectious Disease"/>
            <person name="Wu L."/>
            <person name="Ma J."/>
        </authorList>
    </citation>
    <scope>NUCLEOTIDE SEQUENCE [LARGE SCALE GENOMIC DNA]</scope>
    <source>
        <strain evidence="3">CCUG 53915</strain>
    </source>
</reference>
<dbReference type="EMBL" id="JBHTLT010000001">
    <property type="protein sequence ID" value="MFD1203568.1"/>
    <property type="molecule type" value="Genomic_DNA"/>
</dbReference>
<evidence type="ECO:0000313" key="3">
    <source>
        <dbReference type="Proteomes" id="UP001597231"/>
    </source>
</evidence>
<accession>A0ABW3TVS4</accession>
<dbReference type="Proteomes" id="UP001597231">
    <property type="component" value="Unassembled WGS sequence"/>
</dbReference>
<sequence length="102" mass="11651">MSELLAEMIANYKDSAGRVDEVLYREVMNVVHRLEEEKRRNQVIVLKERKGIPTVIEWNGDRYTFDAGTTFRGGVRRGKPQKKGQAYKAGEGSRPVPSRNNT</sequence>
<evidence type="ECO:0000313" key="2">
    <source>
        <dbReference type="EMBL" id="MFD1203568.1"/>
    </source>
</evidence>
<name>A0ABW3TVS4_9BACL</name>
<proteinExistence type="predicted"/>
<feature type="region of interest" description="Disordered" evidence="1">
    <location>
        <begin position="71"/>
        <end position="102"/>
    </location>
</feature>
<evidence type="ECO:0000256" key="1">
    <source>
        <dbReference type="SAM" id="MobiDB-lite"/>
    </source>
</evidence>
<organism evidence="2 3">
    <name type="scientific">Sporosarcina contaminans</name>
    <dbReference type="NCBI Taxonomy" id="633403"/>
    <lineage>
        <taxon>Bacteria</taxon>
        <taxon>Bacillati</taxon>
        <taxon>Bacillota</taxon>
        <taxon>Bacilli</taxon>
        <taxon>Bacillales</taxon>
        <taxon>Caryophanaceae</taxon>
        <taxon>Sporosarcina</taxon>
    </lineage>
</organism>
<comment type="caution">
    <text evidence="2">The sequence shown here is derived from an EMBL/GenBank/DDBJ whole genome shotgun (WGS) entry which is preliminary data.</text>
</comment>
<keyword evidence="3" id="KW-1185">Reference proteome</keyword>
<dbReference type="RefSeq" id="WP_381479435.1">
    <property type="nucleotide sequence ID" value="NZ_JBHTLT010000001.1"/>
</dbReference>
<protein>
    <submittedName>
        <fullName evidence="2">Uncharacterized protein</fullName>
    </submittedName>
</protein>
<gene>
    <name evidence="2" type="ORF">ACFQ38_00255</name>
</gene>